<dbReference type="OrthoDB" id="7067959at2"/>
<sequence length="140" mass="15697">MPSFLVALISLFSFVLAGCAPLPYVRTSKPEMTGILLQNGMPVPDVLIISCARGQLPRKCERIKKTLTDGQGRFFFEAEWEFDKLVPYIGDTKFSYGISFHYLGRDFHWNGSGVGDTPKSVDLRCEVRNTVLCTTEITEP</sequence>
<name>V5C515_9GAMM</name>
<reference evidence="1 2" key="1">
    <citation type="journal article" date="2013" name="Genome Announc.">
        <title>Draft Genome Sequence of the Methanotrophic Gammaproteobacterium Methyloglobulus morosus DSM 22980 Strain KoM1.</title>
        <authorList>
            <person name="Poehlein A."/>
            <person name="Deutzmann J.S."/>
            <person name="Daniel R."/>
            <person name="Simeonova D.D."/>
        </authorList>
    </citation>
    <scope>NUCLEOTIDE SEQUENCE [LARGE SCALE GENOMIC DNA]</scope>
    <source>
        <strain evidence="1 2">KoM1</strain>
    </source>
</reference>
<keyword evidence="2" id="KW-1185">Reference proteome</keyword>
<comment type="caution">
    <text evidence="1">The sequence shown here is derived from an EMBL/GenBank/DDBJ whole genome shotgun (WGS) entry which is preliminary data.</text>
</comment>
<accession>V5C515</accession>
<gene>
    <name evidence="1" type="ORF">MGMO_88c00400</name>
</gene>
<evidence type="ECO:0000313" key="2">
    <source>
        <dbReference type="Proteomes" id="UP000017842"/>
    </source>
</evidence>
<proteinExistence type="predicted"/>
<dbReference type="RefSeq" id="WP_023495155.1">
    <property type="nucleotide sequence ID" value="NZ_AYLO01000085.1"/>
</dbReference>
<dbReference type="Proteomes" id="UP000017842">
    <property type="component" value="Unassembled WGS sequence"/>
</dbReference>
<organism evidence="1 2">
    <name type="scientific">Methyloglobulus morosus KoM1</name>
    <dbReference type="NCBI Taxonomy" id="1116472"/>
    <lineage>
        <taxon>Bacteria</taxon>
        <taxon>Pseudomonadati</taxon>
        <taxon>Pseudomonadota</taxon>
        <taxon>Gammaproteobacteria</taxon>
        <taxon>Methylococcales</taxon>
        <taxon>Methylococcaceae</taxon>
        <taxon>Methyloglobulus</taxon>
    </lineage>
</organism>
<dbReference type="STRING" id="1116472.MGMO_88c00400"/>
<protein>
    <submittedName>
        <fullName evidence="1">Uncharacterized protein</fullName>
    </submittedName>
</protein>
<dbReference type="AlphaFoldDB" id="V5C515"/>
<evidence type="ECO:0000313" key="1">
    <source>
        <dbReference type="EMBL" id="ESS71828.1"/>
    </source>
</evidence>
<dbReference type="EMBL" id="AYLO01000085">
    <property type="protein sequence ID" value="ESS71828.1"/>
    <property type="molecule type" value="Genomic_DNA"/>
</dbReference>